<evidence type="ECO:0000256" key="3">
    <source>
        <dbReference type="ARBA" id="ARBA00022969"/>
    </source>
</evidence>
<comment type="subcellular location">
    <subcellularLocation>
        <location evidence="1">Spore core</location>
    </subcellularLocation>
</comment>
<dbReference type="InterPro" id="IPR012610">
    <property type="entry name" value="SASP_SspH"/>
</dbReference>
<keyword evidence="3" id="KW-0749">Sporulation</keyword>
<proteinExistence type="inferred from homology"/>
<evidence type="ECO:0000256" key="1">
    <source>
        <dbReference type="ARBA" id="ARBA00004288"/>
    </source>
</evidence>
<comment type="caution">
    <text evidence="4">The sequence shown here is derived from an EMBL/GenBank/DDBJ whole genome shotgun (WGS) entry which is preliminary data.</text>
</comment>
<dbReference type="NCBIfam" id="TIGR02861">
    <property type="entry name" value="SASP_H"/>
    <property type="match status" value="1"/>
</dbReference>
<keyword evidence="5" id="KW-1185">Reference proteome</keyword>
<evidence type="ECO:0000256" key="2">
    <source>
        <dbReference type="ARBA" id="ARBA00006573"/>
    </source>
</evidence>
<dbReference type="Proteomes" id="UP001597214">
    <property type="component" value="Unassembled WGS sequence"/>
</dbReference>
<sequence>MNLNRVKEILASSEEIPVHYHGIPVWIVSVEETSSMATVHARGNHDEKRLVSIDELK</sequence>
<organism evidence="4 5">
    <name type="scientific">Bacillus salitolerans</name>
    <dbReference type="NCBI Taxonomy" id="1437434"/>
    <lineage>
        <taxon>Bacteria</taxon>
        <taxon>Bacillati</taxon>
        <taxon>Bacillota</taxon>
        <taxon>Bacilli</taxon>
        <taxon>Bacillales</taxon>
        <taxon>Bacillaceae</taxon>
        <taxon>Bacillus</taxon>
    </lineage>
</organism>
<name>A0ABW4LN91_9BACI</name>
<accession>A0ABW4LN91</accession>
<gene>
    <name evidence="4" type="ORF">ACFSCX_07985</name>
</gene>
<evidence type="ECO:0000313" key="5">
    <source>
        <dbReference type="Proteomes" id="UP001597214"/>
    </source>
</evidence>
<dbReference type="Pfam" id="PF08141">
    <property type="entry name" value="SspH"/>
    <property type="match status" value="1"/>
</dbReference>
<dbReference type="RefSeq" id="WP_377927660.1">
    <property type="nucleotide sequence ID" value="NZ_JBHUEM010000008.1"/>
</dbReference>
<comment type="similarity">
    <text evidence="2">Belongs to the SspH family.</text>
</comment>
<protein>
    <submittedName>
        <fullName evidence="4">H-type small acid-soluble spore protein</fullName>
    </submittedName>
</protein>
<evidence type="ECO:0000313" key="4">
    <source>
        <dbReference type="EMBL" id="MFD1736503.1"/>
    </source>
</evidence>
<reference evidence="5" key="1">
    <citation type="journal article" date="2019" name="Int. J. Syst. Evol. Microbiol.">
        <title>The Global Catalogue of Microorganisms (GCM) 10K type strain sequencing project: providing services to taxonomists for standard genome sequencing and annotation.</title>
        <authorList>
            <consortium name="The Broad Institute Genomics Platform"/>
            <consortium name="The Broad Institute Genome Sequencing Center for Infectious Disease"/>
            <person name="Wu L."/>
            <person name="Ma J."/>
        </authorList>
    </citation>
    <scope>NUCLEOTIDE SEQUENCE [LARGE SCALE GENOMIC DNA]</scope>
    <source>
        <strain evidence="5">CCUG 49339</strain>
    </source>
</reference>
<dbReference type="EMBL" id="JBHUEM010000008">
    <property type="protein sequence ID" value="MFD1736503.1"/>
    <property type="molecule type" value="Genomic_DNA"/>
</dbReference>